<proteinExistence type="predicted"/>
<dbReference type="PANTHER" id="PTHR39179:SF1">
    <property type="entry name" value="SPORE COAT PROTEIN I"/>
    <property type="match status" value="1"/>
</dbReference>
<accession>A0A3D2X571</accession>
<organism evidence="1 2">
    <name type="scientific">Lachnoclostridium phytofermentans</name>
    <dbReference type="NCBI Taxonomy" id="66219"/>
    <lineage>
        <taxon>Bacteria</taxon>
        <taxon>Bacillati</taxon>
        <taxon>Bacillota</taxon>
        <taxon>Clostridia</taxon>
        <taxon>Lachnospirales</taxon>
        <taxon>Lachnospiraceae</taxon>
    </lineage>
</organism>
<gene>
    <name evidence="1" type="ORF">DHW61_03585</name>
</gene>
<dbReference type="PANTHER" id="PTHR39179">
    <property type="entry name" value="SPORE COAT PROTEIN I"/>
    <property type="match status" value="1"/>
</dbReference>
<name>A0A3D2X571_9FIRM</name>
<dbReference type="InterPro" id="IPR047175">
    <property type="entry name" value="CotS-like"/>
</dbReference>
<evidence type="ECO:0000313" key="1">
    <source>
        <dbReference type="EMBL" id="HCL01488.1"/>
    </source>
</evidence>
<sequence length="347" mass="40650">MEDRSQEVLGKYDLRIYNTYRTRGAYVLETDQGLKLLCGYEGGEGRLEFEDTIKQQIAANGYENTDGYVRNCAGSILSVNSIGEKFVIKNWFDGEECNLKKEDKICLATSNLARLHNCMVGIEVSPEQKQCYQQGNLFTILEKRTRELKRVKSYIRERKQKNEFEVCYLSECERFFKDALDAMEYMKQIPYCTLMCNSLDRGMVCHGNYTYHNVFILNCNKATNQLCSAAAVHESDMVATSNFEKSVLGLQVTDLYQFIRKAMEKNDWNISMGQNILKEYQRQRTLLKAEKHLLYVLLLYPEKFWKITNYYYNNKKSWIPQKNVQKLITLTEQIDSKKEFLDQLLKV</sequence>
<evidence type="ECO:0008006" key="3">
    <source>
        <dbReference type="Google" id="ProtNLM"/>
    </source>
</evidence>
<dbReference type="Gene3D" id="3.90.1200.10">
    <property type="match status" value="2"/>
</dbReference>
<protein>
    <recommendedName>
        <fullName evidence="3">Spore coat protein, CotS family</fullName>
    </recommendedName>
</protein>
<dbReference type="Proteomes" id="UP000262969">
    <property type="component" value="Unassembled WGS sequence"/>
</dbReference>
<reference evidence="1 2" key="1">
    <citation type="journal article" date="2018" name="Nat. Biotechnol.">
        <title>A standardized bacterial taxonomy based on genome phylogeny substantially revises the tree of life.</title>
        <authorList>
            <person name="Parks D.H."/>
            <person name="Chuvochina M."/>
            <person name="Waite D.W."/>
            <person name="Rinke C."/>
            <person name="Skarshewski A."/>
            <person name="Chaumeil P.A."/>
            <person name="Hugenholtz P."/>
        </authorList>
    </citation>
    <scope>NUCLEOTIDE SEQUENCE [LARGE SCALE GENOMIC DNA]</scope>
    <source>
        <strain evidence="1">UBA11728</strain>
    </source>
</reference>
<dbReference type="InterPro" id="IPR011009">
    <property type="entry name" value="Kinase-like_dom_sf"/>
</dbReference>
<dbReference type="EMBL" id="DPVV01000126">
    <property type="protein sequence ID" value="HCL01488.1"/>
    <property type="molecule type" value="Genomic_DNA"/>
</dbReference>
<dbReference type="GO" id="GO:0042601">
    <property type="term" value="C:endospore-forming forespore"/>
    <property type="evidence" value="ECO:0007669"/>
    <property type="project" value="TreeGrafter"/>
</dbReference>
<dbReference type="AlphaFoldDB" id="A0A3D2X571"/>
<dbReference type="SUPFAM" id="SSF56112">
    <property type="entry name" value="Protein kinase-like (PK-like)"/>
    <property type="match status" value="1"/>
</dbReference>
<comment type="caution">
    <text evidence="1">The sequence shown here is derived from an EMBL/GenBank/DDBJ whole genome shotgun (WGS) entry which is preliminary data.</text>
</comment>
<evidence type="ECO:0000313" key="2">
    <source>
        <dbReference type="Proteomes" id="UP000262969"/>
    </source>
</evidence>